<name>A0A1S7FT02_9LIST</name>
<sequence>MIYIDNEDCLDQSRNFAMEEFALRHLDADETYVMFYRMYPTVIVGKNQNTLAEINHAYVKEHDVAVLRRLSGGGAVYNDEGNISFSIITKDDGESFNNFERFTKPVIEALKSLGVDAKLSGRNDIEVAGKKISGNAQFATKGRLYSHGTLMFDVQLENVEKALHVNPLKLQAKGIKSVRARVTNIREHLRQDMDIESFKHVLLESIFQTKNIPTYTFTEQNLAKIKEIQQERYQNWDWNYGKSPKFNVKNECKFPAGVIEVRLQVEKGRIVSAKIFGDFFATGDIAEVEKQLLGMPYTQEKIAEFLCTIDIAKYFGKITKAELESVFFLENS</sequence>
<dbReference type="InterPro" id="IPR004562">
    <property type="entry name" value="LipoylTrfase_LipoateP_Ligase"/>
</dbReference>
<dbReference type="Gene3D" id="3.30.930.10">
    <property type="entry name" value="Bira Bifunctional Protein, Domain 2"/>
    <property type="match status" value="1"/>
</dbReference>
<dbReference type="Gene3D" id="3.30.390.50">
    <property type="entry name" value="CO dehydrogenase flavoprotein, C-terminal domain"/>
    <property type="match status" value="1"/>
</dbReference>
<proteinExistence type="predicted"/>
<evidence type="ECO:0000313" key="9">
    <source>
        <dbReference type="EMBL" id="AQY50588.1"/>
    </source>
</evidence>
<dbReference type="AlphaFoldDB" id="A0A1S7FT02"/>
<comment type="catalytic activity">
    <reaction evidence="7">
        <text>L-lysyl-[lipoyl-carrier protein] + (R)-lipoate + ATP = N(6)-[(R)-lipoyl]-L-lysyl-[lipoyl-carrier protein] + AMP + diphosphate + H(+)</text>
        <dbReference type="Rhea" id="RHEA:49288"/>
        <dbReference type="Rhea" id="RHEA-COMP:10500"/>
        <dbReference type="Rhea" id="RHEA-COMP:10502"/>
        <dbReference type="ChEBI" id="CHEBI:15378"/>
        <dbReference type="ChEBI" id="CHEBI:29969"/>
        <dbReference type="ChEBI" id="CHEBI:30616"/>
        <dbReference type="ChEBI" id="CHEBI:33019"/>
        <dbReference type="ChEBI" id="CHEBI:83088"/>
        <dbReference type="ChEBI" id="CHEBI:83099"/>
        <dbReference type="ChEBI" id="CHEBI:456215"/>
        <dbReference type="EC" id="6.3.1.20"/>
    </reaction>
</comment>
<gene>
    <name evidence="9" type="ORF">UE46_05775</name>
</gene>
<reference evidence="10" key="1">
    <citation type="submission" date="2015-03" db="EMBL/GenBank/DDBJ databases">
        <authorList>
            <person name="Ferrari E."/>
            <person name="Walter M.C."/>
            <person name="Huptas C."/>
            <person name="Scherer S."/>
            <person name="Mueller-Herbst S."/>
        </authorList>
    </citation>
    <scope>NUCLEOTIDE SEQUENCE [LARGE SCALE GENOMIC DNA]</scope>
    <source>
        <strain evidence="10">LWP01</strain>
    </source>
</reference>
<evidence type="ECO:0000256" key="5">
    <source>
        <dbReference type="ARBA" id="ARBA00022741"/>
    </source>
</evidence>
<dbReference type="Pfam" id="PF21948">
    <property type="entry name" value="LplA-B_cat"/>
    <property type="match status" value="1"/>
</dbReference>
<dbReference type="InterPro" id="IPR019491">
    <property type="entry name" value="Lipoate_protein_ligase_C"/>
</dbReference>
<dbReference type="KEGG" id="lwi:UE46_05775"/>
<dbReference type="EMBL" id="CP011102">
    <property type="protein sequence ID" value="AQY50588.1"/>
    <property type="molecule type" value="Genomic_DNA"/>
</dbReference>
<keyword evidence="10" id="KW-1185">Reference proteome</keyword>
<comment type="pathway">
    <text evidence="2">Protein modification; protein lipoylation via exogenous pathway; protein N(6)-(lipoyl)lysine from lipoate: step 1/2.</text>
</comment>
<dbReference type="GO" id="GO:0005524">
    <property type="term" value="F:ATP binding"/>
    <property type="evidence" value="ECO:0007669"/>
    <property type="project" value="UniProtKB-KW"/>
</dbReference>
<feature type="domain" description="BPL/LPL catalytic" evidence="8">
    <location>
        <begin position="27"/>
        <end position="214"/>
    </location>
</feature>
<evidence type="ECO:0000256" key="3">
    <source>
        <dbReference type="ARBA" id="ARBA00012367"/>
    </source>
</evidence>
<evidence type="ECO:0000256" key="2">
    <source>
        <dbReference type="ARBA" id="ARBA00005124"/>
    </source>
</evidence>
<dbReference type="Pfam" id="PF10437">
    <property type="entry name" value="Lip_prot_lig_C"/>
    <property type="match status" value="1"/>
</dbReference>
<evidence type="ECO:0000313" key="10">
    <source>
        <dbReference type="Proteomes" id="UP000223060"/>
    </source>
</evidence>
<dbReference type="CDD" id="cd16443">
    <property type="entry name" value="LplA"/>
    <property type="match status" value="1"/>
</dbReference>
<dbReference type="GO" id="GO:0005737">
    <property type="term" value="C:cytoplasm"/>
    <property type="evidence" value="ECO:0007669"/>
    <property type="project" value="TreeGrafter"/>
</dbReference>
<dbReference type="NCBIfam" id="TIGR00545">
    <property type="entry name" value="lipoyltrans"/>
    <property type="match status" value="1"/>
</dbReference>
<dbReference type="SUPFAM" id="SSF82649">
    <property type="entry name" value="SufE/NifU"/>
    <property type="match status" value="1"/>
</dbReference>
<dbReference type="SUPFAM" id="SSF55681">
    <property type="entry name" value="Class II aaRS and biotin synthetases"/>
    <property type="match status" value="1"/>
</dbReference>
<dbReference type="InterPro" id="IPR004143">
    <property type="entry name" value="BPL_LPL_catalytic"/>
</dbReference>
<dbReference type="Proteomes" id="UP000223060">
    <property type="component" value="Chromosome"/>
</dbReference>
<evidence type="ECO:0000259" key="8">
    <source>
        <dbReference type="PROSITE" id="PS51733"/>
    </source>
</evidence>
<dbReference type="UniPathway" id="UPA00537">
    <property type="reaction ID" value="UER00594"/>
</dbReference>
<dbReference type="RefSeq" id="WP_118907469.1">
    <property type="nucleotide sequence ID" value="NZ_CP011102.1"/>
</dbReference>
<accession>A0A1S7FT02</accession>
<keyword evidence="4 9" id="KW-0436">Ligase</keyword>
<evidence type="ECO:0000256" key="1">
    <source>
        <dbReference type="ARBA" id="ARBA00005085"/>
    </source>
</evidence>
<dbReference type="FunFam" id="3.30.930.10:FF:000072">
    <property type="entry name" value="Lipoate--protein ligase"/>
    <property type="match status" value="1"/>
</dbReference>
<protein>
    <recommendedName>
        <fullName evidence="3">lipoate--protein ligase</fullName>
        <ecNumber evidence="3">6.3.1.20</ecNumber>
    </recommendedName>
</protein>
<keyword evidence="6" id="KW-0067">ATP-binding</keyword>
<dbReference type="PROSITE" id="PS51733">
    <property type="entry name" value="BPL_LPL_CATALYTIC"/>
    <property type="match status" value="1"/>
</dbReference>
<dbReference type="GO" id="GO:0009249">
    <property type="term" value="P:protein lipoylation"/>
    <property type="evidence" value="ECO:0007669"/>
    <property type="project" value="InterPro"/>
</dbReference>
<dbReference type="GO" id="GO:0017118">
    <property type="term" value="F:lipoyltransferase activity"/>
    <property type="evidence" value="ECO:0007669"/>
    <property type="project" value="TreeGrafter"/>
</dbReference>
<dbReference type="InterPro" id="IPR045864">
    <property type="entry name" value="aa-tRNA-synth_II/BPL/LPL"/>
</dbReference>
<evidence type="ECO:0000256" key="7">
    <source>
        <dbReference type="ARBA" id="ARBA00048037"/>
    </source>
</evidence>
<evidence type="ECO:0000256" key="4">
    <source>
        <dbReference type="ARBA" id="ARBA00022598"/>
    </source>
</evidence>
<evidence type="ECO:0000256" key="6">
    <source>
        <dbReference type="ARBA" id="ARBA00022840"/>
    </source>
</evidence>
<comment type="pathway">
    <text evidence="1">Protein modification; protein lipoylation via exogenous pathway; protein N(6)-(lipoyl)lysine from lipoate: step 2/2.</text>
</comment>
<dbReference type="EC" id="6.3.1.20" evidence="3"/>
<organism evidence="9 10">
    <name type="scientific">Listeria weihenstephanensis</name>
    <dbReference type="NCBI Taxonomy" id="1006155"/>
    <lineage>
        <taxon>Bacteria</taxon>
        <taxon>Bacillati</taxon>
        <taxon>Bacillota</taxon>
        <taxon>Bacilli</taxon>
        <taxon>Bacillales</taxon>
        <taxon>Listeriaceae</taxon>
        <taxon>Listeria</taxon>
    </lineage>
</organism>
<dbReference type="GO" id="GO:0016979">
    <property type="term" value="F:lipoate-protein ligase activity"/>
    <property type="evidence" value="ECO:0007669"/>
    <property type="project" value="UniProtKB-EC"/>
</dbReference>
<keyword evidence="5" id="KW-0547">Nucleotide-binding</keyword>
<dbReference type="PANTHER" id="PTHR12561">
    <property type="entry name" value="LIPOATE-PROTEIN LIGASE"/>
    <property type="match status" value="1"/>
</dbReference>
<dbReference type="PANTHER" id="PTHR12561:SF3">
    <property type="entry name" value="LIPOYLTRANSFERASE 1, MITOCHONDRIAL"/>
    <property type="match status" value="1"/>
</dbReference>